<name>A0A150LYJ8_9BACI</name>
<dbReference type="AlphaFoldDB" id="A0A150LYJ8"/>
<organism evidence="1 2">
    <name type="scientific">Caldibacillus debilis</name>
    <dbReference type="NCBI Taxonomy" id="301148"/>
    <lineage>
        <taxon>Bacteria</taxon>
        <taxon>Bacillati</taxon>
        <taxon>Bacillota</taxon>
        <taxon>Bacilli</taxon>
        <taxon>Bacillales</taxon>
        <taxon>Bacillaceae</taxon>
        <taxon>Caldibacillus</taxon>
    </lineage>
</organism>
<dbReference type="STRING" id="301148.B4135_2446"/>
<dbReference type="EMBL" id="LQYT01000056">
    <property type="protein sequence ID" value="KYD17424.1"/>
    <property type="molecule type" value="Genomic_DNA"/>
</dbReference>
<proteinExistence type="predicted"/>
<comment type="caution">
    <text evidence="1">The sequence shown here is derived from an EMBL/GenBank/DDBJ whole genome shotgun (WGS) entry which is preliminary data.</text>
</comment>
<gene>
    <name evidence="1" type="ORF">B4135_2446</name>
</gene>
<protein>
    <submittedName>
        <fullName evidence="1">Uncharacterized protein</fullName>
    </submittedName>
</protein>
<accession>A0A150LYJ8</accession>
<dbReference type="Proteomes" id="UP000075683">
    <property type="component" value="Unassembled WGS sequence"/>
</dbReference>
<sequence length="150" mass="16945">MRIRRDFAAPIDVLAGIPNNLWDHSAAHPFLSEDCPARCLGSIFVFPTAKGGIGSGSSVSAGMLFPRLRSSVQSAFPGRMAWNWPHAAYSFFDRRKFREEMREKILKNRTEPVYDENKGSSYRERKGDSDCTDFWDISPFSCLKFSPGSK</sequence>
<evidence type="ECO:0000313" key="1">
    <source>
        <dbReference type="EMBL" id="KYD17424.1"/>
    </source>
</evidence>
<reference evidence="1 2" key="1">
    <citation type="submission" date="2016-01" db="EMBL/GenBank/DDBJ databases">
        <title>Draft Genome Sequences of Seven Thermophilic Sporeformers Isolated from Foods.</title>
        <authorList>
            <person name="Berendsen E.M."/>
            <person name="Wells-Bennik M.H."/>
            <person name="Krawcyk A.O."/>
            <person name="De Jong A."/>
            <person name="Holsappel S."/>
            <person name="Eijlander R.T."/>
            <person name="Kuipers O.P."/>
        </authorList>
    </citation>
    <scope>NUCLEOTIDE SEQUENCE [LARGE SCALE GENOMIC DNA]</scope>
    <source>
        <strain evidence="1 2">B4135</strain>
    </source>
</reference>
<evidence type="ECO:0000313" key="2">
    <source>
        <dbReference type="Proteomes" id="UP000075683"/>
    </source>
</evidence>